<name>A0A507E571_9FUNG</name>
<reference evidence="2 3" key="1">
    <citation type="journal article" date="2019" name="Sci. Rep.">
        <title>Comparative genomics of chytrid fungi reveal insights into the obligate biotrophic and pathogenic lifestyle of Synchytrium endobioticum.</title>
        <authorList>
            <person name="van de Vossenberg B.T.L.H."/>
            <person name="Warris S."/>
            <person name="Nguyen H.D.T."/>
            <person name="van Gent-Pelzer M.P.E."/>
            <person name="Joly D.L."/>
            <person name="van de Geest H.C."/>
            <person name="Bonants P.J.M."/>
            <person name="Smith D.S."/>
            <person name="Levesque C.A."/>
            <person name="van der Lee T.A.J."/>
        </authorList>
    </citation>
    <scope>NUCLEOTIDE SEQUENCE [LARGE SCALE GENOMIC DNA]</scope>
    <source>
        <strain evidence="2 3">CBS 809.83</strain>
    </source>
</reference>
<evidence type="ECO:0000256" key="1">
    <source>
        <dbReference type="SAM" id="MobiDB-lite"/>
    </source>
</evidence>
<evidence type="ECO:0000313" key="2">
    <source>
        <dbReference type="EMBL" id="TPX58996.1"/>
    </source>
</evidence>
<sequence>MSHIDSEDDLPLSPAGSTSSGLPTSYYERYTRNYNLGERQRQKEQEEEARRRQREALRARDEQRNYGGSRPGTSSVATSDHLESAVENLYKMSAQTNPTQHDIPALHPPPKRVLPAPAAQNPGRAQPYTPK</sequence>
<organism evidence="2 3">
    <name type="scientific">Powellomyces hirtus</name>
    <dbReference type="NCBI Taxonomy" id="109895"/>
    <lineage>
        <taxon>Eukaryota</taxon>
        <taxon>Fungi</taxon>
        <taxon>Fungi incertae sedis</taxon>
        <taxon>Chytridiomycota</taxon>
        <taxon>Chytridiomycota incertae sedis</taxon>
        <taxon>Chytridiomycetes</taxon>
        <taxon>Spizellomycetales</taxon>
        <taxon>Powellomycetaceae</taxon>
        <taxon>Powellomyces</taxon>
    </lineage>
</organism>
<dbReference type="EMBL" id="QEAQ01000030">
    <property type="protein sequence ID" value="TPX58996.1"/>
    <property type="molecule type" value="Genomic_DNA"/>
</dbReference>
<accession>A0A507E571</accession>
<feature type="region of interest" description="Disordered" evidence="1">
    <location>
        <begin position="1"/>
        <end position="131"/>
    </location>
</feature>
<feature type="compositionally biased region" description="Acidic residues" evidence="1">
    <location>
        <begin position="1"/>
        <end position="10"/>
    </location>
</feature>
<proteinExistence type="predicted"/>
<protein>
    <submittedName>
        <fullName evidence="2">Uncharacterized protein</fullName>
    </submittedName>
</protein>
<evidence type="ECO:0000313" key="3">
    <source>
        <dbReference type="Proteomes" id="UP000318582"/>
    </source>
</evidence>
<dbReference type="AlphaFoldDB" id="A0A507E571"/>
<keyword evidence="3" id="KW-1185">Reference proteome</keyword>
<dbReference type="Proteomes" id="UP000318582">
    <property type="component" value="Unassembled WGS sequence"/>
</dbReference>
<gene>
    <name evidence="2" type="ORF">PhCBS80983_g02781</name>
</gene>
<comment type="caution">
    <text evidence="2">The sequence shown here is derived from an EMBL/GenBank/DDBJ whole genome shotgun (WGS) entry which is preliminary data.</text>
</comment>
<feature type="compositionally biased region" description="Basic and acidic residues" evidence="1">
    <location>
        <begin position="38"/>
        <end position="64"/>
    </location>
</feature>